<keyword evidence="5 6" id="KW-0472">Membrane</keyword>
<keyword evidence="9" id="KW-1185">Reference proteome</keyword>
<evidence type="ECO:0000256" key="6">
    <source>
        <dbReference type="SAM" id="Phobius"/>
    </source>
</evidence>
<feature type="transmembrane region" description="Helical" evidence="6">
    <location>
        <begin position="71"/>
        <end position="96"/>
    </location>
</feature>
<accession>A0AAD5UAP7</accession>
<comment type="similarity">
    <text evidence="2">Belongs to the IFI6/IFI27 family.</text>
</comment>
<dbReference type="InterPro" id="IPR009311">
    <property type="entry name" value="IFI6/IFI27-like"/>
</dbReference>
<dbReference type="Proteomes" id="UP001210925">
    <property type="component" value="Unassembled WGS sequence"/>
</dbReference>
<dbReference type="InterPro" id="IPR038213">
    <property type="entry name" value="IFI6/IFI27-like_sf"/>
</dbReference>
<organism evidence="7 9">
    <name type="scientific">Boothiomyces macroporosus</name>
    <dbReference type="NCBI Taxonomy" id="261099"/>
    <lineage>
        <taxon>Eukaryota</taxon>
        <taxon>Fungi</taxon>
        <taxon>Fungi incertae sedis</taxon>
        <taxon>Chytridiomycota</taxon>
        <taxon>Chytridiomycota incertae sedis</taxon>
        <taxon>Chytridiomycetes</taxon>
        <taxon>Rhizophydiales</taxon>
        <taxon>Terramycetaceae</taxon>
        <taxon>Boothiomyces</taxon>
    </lineage>
</organism>
<feature type="transmembrane region" description="Helical" evidence="6">
    <location>
        <begin position="12"/>
        <end position="36"/>
    </location>
</feature>
<dbReference type="EMBL" id="JADGKB010000161">
    <property type="protein sequence ID" value="KAJ3251930.1"/>
    <property type="molecule type" value="Genomic_DNA"/>
</dbReference>
<dbReference type="PANTHER" id="PTHR16932:SF18">
    <property type="entry name" value="INTERFERON, ALPHA-INDUCIBLE PROTEIN 27-LIKE 2"/>
    <property type="match status" value="1"/>
</dbReference>
<comment type="subcellular location">
    <subcellularLocation>
        <location evidence="1">Membrane</location>
        <topology evidence="1">Multi-pass membrane protein</topology>
    </subcellularLocation>
</comment>
<dbReference type="Gene3D" id="6.10.110.10">
    <property type="match status" value="1"/>
</dbReference>
<protein>
    <recommendedName>
        <fullName evidence="10">Interferon-induced 6-16</fullName>
    </recommendedName>
</protein>
<dbReference type="AlphaFoldDB" id="A0AAD5UAP7"/>
<reference evidence="7" key="1">
    <citation type="submission" date="2020-05" db="EMBL/GenBank/DDBJ databases">
        <title>Phylogenomic resolution of chytrid fungi.</title>
        <authorList>
            <person name="Stajich J.E."/>
            <person name="Amses K."/>
            <person name="Simmons R."/>
            <person name="Seto K."/>
            <person name="Myers J."/>
            <person name="Bonds A."/>
            <person name="Quandt C.A."/>
            <person name="Barry K."/>
            <person name="Liu P."/>
            <person name="Grigoriev I."/>
            <person name="Longcore J.E."/>
            <person name="James T.Y."/>
        </authorList>
    </citation>
    <scope>NUCLEOTIDE SEQUENCE</scope>
    <source>
        <strain evidence="7">PLAUS21</strain>
    </source>
</reference>
<dbReference type="PANTHER" id="PTHR16932">
    <property type="entry name" value="INTERFERON ALPHA-INDUCIBLE PROTEIN 27"/>
    <property type="match status" value="1"/>
</dbReference>
<evidence type="ECO:0000256" key="3">
    <source>
        <dbReference type="ARBA" id="ARBA00022692"/>
    </source>
</evidence>
<feature type="transmembrane region" description="Helical" evidence="6">
    <location>
        <begin position="43"/>
        <end position="65"/>
    </location>
</feature>
<evidence type="ECO:0000256" key="4">
    <source>
        <dbReference type="ARBA" id="ARBA00022989"/>
    </source>
</evidence>
<dbReference type="EMBL" id="JADGKB010000161">
    <property type="protein sequence ID" value="KAJ3251936.1"/>
    <property type="molecule type" value="Genomic_DNA"/>
</dbReference>
<evidence type="ECO:0000313" key="9">
    <source>
        <dbReference type="Proteomes" id="UP001210925"/>
    </source>
</evidence>
<proteinExistence type="inferred from homology"/>
<dbReference type="Pfam" id="PF06140">
    <property type="entry name" value="Ifi-6-16"/>
    <property type="match status" value="1"/>
</dbReference>
<keyword evidence="4 6" id="KW-1133">Transmembrane helix</keyword>
<evidence type="ECO:0000256" key="2">
    <source>
        <dbReference type="ARBA" id="ARBA00007262"/>
    </source>
</evidence>
<sequence>MENIQEMVVPGALVAGAVVAGAVAAPFVVTGAVAVAGFGSTGIVAGSIAAGVQSSIGVVAAGSAFATLQSIGAAGLSAGATAVVSAVGGIGAAGLVQPNLFFGGNKCDAGNHAAVAKDNEQVGAGDGNVNNEQ</sequence>
<evidence type="ECO:0008006" key="10">
    <source>
        <dbReference type="Google" id="ProtNLM"/>
    </source>
</evidence>
<dbReference type="GO" id="GO:0016020">
    <property type="term" value="C:membrane"/>
    <property type="evidence" value="ECO:0007669"/>
    <property type="project" value="UniProtKB-SubCell"/>
</dbReference>
<comment type="caution">
    <text evidence="7">The sequence shown here is derived from an EMBL/GenBank/DDBJ whole genome shotgun (WGS) entry which is preliminary data.</text>
</comment>
<evidence type="ECO:0000313" key="7">
    <source>
        <dbReference type="EMBL" id="KAJ3251930.1"/>
    </source>
</evidence>
<gene>
    <name evidence="7" type="ORF">HK103_001995</name>
    <name evidence="8" type="ORF">HK103_002001</name>
</gene>
<evidence type="ECO:0000256" key="1">
    <source>
        <dbReference type="ARBA" id="ARBA00004141"/>
    </source>
</evidence>
<evidence type="ECO:0000256" key="5">
    <source>
        <dbReference type="ARBA" id="ARBA00023136"/>
    </source>
</evidence>
<keyword evidence="3 6" id="KW-0812">Transmembrane</keyword>
<name>A0AAD5UAP7_9FUNG</name>
<evidence type="ECO:0000313" key="8">
    <source>
        <dbReference type="EMBL" id="KAJ3251936.1"/>
    </source>
</evidence>